<keyword evidence="3" id="KW-0227">DNA damage</keyword>
<dbReference type="Gene3D" id="1.10.20.10">
    <property type="entry name" value="Histone, subunit A"/>
    <property type="match status" value="1"/>
</dbReference>
<keyword evidence="5" id="KW-0234">DNA repair</keyword>
<keyword evidence="4" id="KW-0238">DNA-binding</keyword>
<evidence type="ECO:0000256" key="5">
    <source>
        <dbReference type="ARBA" id="ARBA00023204"/>
    </source>
</evidence>
<dbReference type="Proteomes" id="UP001353858">
    <property type="component" value="Unassembled WGS sequence"/>
</dbReference>
<dbReference type="Pfam" id="PF15630">
    <property type="entry name" value="CENP-S"/>
    <property type="match status" value="1"/>
</dbReference>
<dbReference type="EMBL" id="JARPUR010000005">
    <property type="protein sequence ID" value="KAK4875433.1"/>
    <property type="molecule type" value="Genomic_DNA"/>
</dbReference>
<evidence type="ECO:0000313" key="8">
    <source>
        <dbReference type="Proteomes" id="UP001353858"/>
    </source>
</evidence>
<comment type="similarity">
    <text evidence="1">Belongs to the TAF9 family. CENP-S/MHF1 subfamily.</text>
</comment>
<dbReference type="GO" id="GO:0071821">
    <property type="term" value="C:FANCM-MHF complex"/>
    <property type="evidence" value="ECO:0007669"/>
    <property type="project" value="InterPro"/>
</dbReference>
<evidence type="ECO:0000256" key="2">
    <source>
        <dbReference type="ARBA" id="ARBA00016400"/>
    </source>
</evidence>
<comment type="caution">
    <text evidence="7">The sequence shown here is derived from an EMBL/GenBank/DDBJ whole genome shotgun (WGS) entry which is preliminary data.</text>
</comment>
<name>A0AAN7QE76_9COLE</name>
<gene>
    <name evidence="7" type="ORF">RN001_011855</name>
</gene>
<dbReference type="GO" id="GO:0031297">
    <property type="term" value="P:replication fork processing"/>
    <property type="evidence" value="ECO:0007669"/>
    <property type="project" value="TreeGrafter"/>
</dbReference>
<evidence type="ECO:0000313" key="7">
    <source>
        <dbReference type="EMBL" id="KAK4875433.1"/>
    </source>
</evidence>
<dbReference type="AlphaFoldDB" id="A0AAN7QE76"/>
<dbReference type="GO" id="GO:0006281">
    <property type="term" value="P:DNA repair"/>
    <property type="evidence" value="ECO:0007669"/>
    <property type="project" value="UniProtKB-KW"/>
</dbReference>
<evidence type="ECO:0000256" key="1">
    <source>
        <dbReference type="ARBA" id="ARBA00006612"/>
    </source>
</evidence>
<dbReference type="InterPro" id="IPR029003">
    <property type="entry name" value="CENP-S/Mhf1"/>
</dbReference>
<keyword evidence="8" id="KW-1185">Reference proteome</keyword>
<dbReference type="GO" id="GO:0003677">
    <property type="term" value="F:DNA binding"/>
    <property type="evidence" value="ECO:0007669"/>
    <property type="project" value="UniProtKB-KW"/>
</dbReference>
<dbReference type="GO" id="GO:0003682">
    <property type="term" value="F:chromatin binding"/>
    <property type="evidence" value="ECO:0007669"/>
    <property type="project" value="TreeGrafter"/>
</dbReference>
<evidence type="ECO:0000256" key="3">
    <source>
        <dbReference type="ARBA" id="ARBA00022763"/>
    </source>
</evidence>
<dbReference type="GO" id="GO:0046982">
    <property type="term" value="F:protein heterodimerization activity"/>
    <property type="evidence" value="ECO:0007669"/>
    <property type="project" value="InterPro"/>
</dbReference>
<dbReference type="PANTHER" id="PTHR22980:SF0">
    <property type="entry name" value="CENTROMERE PROTEIN S"/>
    <property type="match status" value="1"/>
</dbReference>
<sequence>MSLEQKLQTAIYDDVRKICREVGIYLDMEYESSGIDIIAEMTWKKLQSYASDLEAFQKHGKRSTITADDVKLLVRNNQSLKDLLDLKIKEIATAKAEMKIRKRKRKSSPDKKIDHIHEQNLTRVTSDNSKKNKLRHLYRRLNYISAIVEDEFLSQWQIAKDSCLRILDSLLEVGESDVMRQNDLISIIETQFANTNLDDSVNLLTSLTQHVVVSQSSIFTSQADALTHRIIEDWITKSQRIIYEATCILAKRMQQSPQTQDTEPDQSAIKITKKQP</sequence>
<dbReference type="SUPFAM" id="SSF47113">
    <property type="entry name" value="Histone-fold"/>
    <property type="match status" value="1"/>
</dbReference>
<evidence type="ECO:0000256" key="4">
    <source>
        <dbReference type="ARBA" id="ARBA00023125"/>
    </source>
</evidence>
<organism evidence="7 8">
    <name type="scientific">Aquatica leii</name>
    <dbReference type="NCBI Taxonomy" id="1421715"/>
    <lineage>
        <taxon>Eukaryota</taxon>
        <taxon>Metazoa</taxon>
        <taxon>Ecdysozoa</taxon>
        <taxon>Arthropoda</taxon>
        <taxon>Hexapoda</taxon>
        <taxon>Insecta</taxon>
        <taxon>Pterygota</taxon>
        <taxon>Neoptera</taxon>
        <taxon>Endopterygota</taxon>
        <taxon>Coleoptera</taxon>
        <taxon>Polyphaga</taxon>
        <taxon>Elateriformia</taxon>
        <taxon>Elateroidea</taxon>
        <taxon>Lampyridae</taxon>
        <taxon>Luciolinae</taxon>
        <taxon>Aquatica</taxon>
    </lineage>
</organism>
<protein>
    <recommendedName>
        <fullName evidence="2">Centromere protein S</fullName>
    </recommendedName>
</protein>
<feature type="region of interest" description="Disordered" evidence="6">
    <location>
        <begin position="253"/>
        <end position="276"/>
    </location>
</feature>
<evidence type="ECO:0000256" key="6">
    <source>
        <dbReference type="SAM" id="MobiDB-lite"/>
    </source>
</evidence>
<proteinExistence type="inferred from homology"/>
<reference evidence="8" key="1">
    <citation type="submission" date="2023-01" db="EMBL/GenBank/DDBJ databases">
        <title>Key to firefly adult light organ development and bioluminescence: homeobox transcription factors regulate luciferase expression and transportation to peroxisome.</title>
        <authorList>
            <person name="Fu X."/>
        </authorList>
    </citation>
    <scope>NUCLEOTIDE SEQUENCE [LARGE SCALE GENOMIC DNA]</scope>
</reference>
<dbReference type="CDD" id="cd22919">
    <property type="entry name" value="HFD_CENP-S"/>
    <property type="match status" value="1"/>
</dbReference>
<dbReference type="GO" id="GO:0000712">
    <property type="term" value="P:resolution of meiotic recombination intermediates"/>
    <property type="evidence" value="ECO:0007669"/>
    <property type="project" value="TreeGrafter"/>
</dbReference>
<dbReference type="InterPro" id="IPR009072">
    <property type="entry name" value="Histone-fold"/>
</dbReference>
<dbReference type="PANTHER" id="PTHR22980">
    <property type="entry name" value="CORTISTATIN"/>
    <property type="match status" value="1"/>
</dbReference>
<accession>A0AAN7QE76</accession>